<dbReference type="InterPro" id="IPR026444">
    <property type="entry name" value="Secre_tail"/>
</dbReference>
<evidence type="ECO:0000256" key="7">
    <source>
        <dbReference type="SAM" id="SignalP"/>
    </source>
</evidence>
<evidence type="ECO:0000313" key="9">
    <source>
        <dbReference type="EMBL" id="RUL59466.1"/>
    </source>
</evidence>
<accession>A0A432LKX4</accession>
<keyword evidence="5" id="KW-0788">Thiol protease</keyword>
<dbReference type="EMBL" id="RYYU01000001">
    <property type="protein sequence ID" value="RUL59466.1"/>
    <property type="molecule type" value="Genomic_DNA"/>
</dbReference>
<dbReference type="Gene3D" id="3.90.70.50">
    <property type="entry name" value="Peptidase C10, streptopain"/>
    <property type="match status" value="2"/>
</dbReference>
<feature type="active site" description="Nucleophile" evidence="6">
    <location>
        <position position="179"/>
    </location>
</feature>
<keyword evidence="2" id="KW-0645">Protease</keyword>
<dbReference type="Pfam" id="PF01640">
    <property type="entry name" value="Peptidase_C10"/>
    <property type="match status" value="1"/>
</dbReference>
<dbReference type="SUPFAM" id="SSF54001">
    <property type="entry name" value="Cysteine proteinases"/>
    <property type="match status" value="1"/>
</dbReference>
<evidence type="ECO:0000256" key="3">
    <source>
        <dbReference type="ARBA" id="ARBA00022729"/>
    </source>
</evidence>
<comment type="similarity">
    <text evidence="1">Belongs to the peptidase C10 family.</text>
</comment>
<evidence type="ECO:0000256" key="1">
    <source>
        <dbReference type="ARBA" id="ARBA00009693"/>
    </source>
</evidence>
<dbReference type="RefSeq" id="WP_126678624.1">
    <property type="nucleotide sequence ID" value="NZ_RYYU01000001.1"/>
</dbReference>
<evidence type="ECO:0000256" key="4">
    <source>
        <dbReference type="ARBA" id="ARBA00022801"/>
    </source>
</evidence>
<keyword evidence="4" id="KW-0378">Hydrolase</keyword>
<dbReference type="Proteomes" id="UP000278983">
    <property type="component" value="Unassembled WGS sequence"/>
</dbReference>
<proteinExistence type="inferred from homology"/>
<feature type="active site" description="Proton acceptor" evidence="6">
    <location>
        <position position="322"/>
    </location>
</feature>
<feature type="signal peptide" evidence="7">
    <location>
        <begin position="1"/>
        <end position="21"/>
    </location>
</feature>
<dbReference type="PRINTS" id="PR00797">
    <property type="entry name" value="STREPTOPAIN"/>
</dbReference>
<name>A0A432LKX4_9BACT</name>
<evidence type="ECO:0000256" key="2">
    <source>
        <dbReference type="ARBA" id="ARBA00022670"/>
    </source>
</evidence>
<dbReference type="InterPro" id="IPR044934">
    <property type="entry name" value="Streptopain_sf"/>
</dbReference>
<dbReference type="InterPro" id="IPR000200">
    <property type="entry name" value="Peptidase_C10"/>
</dbReference>
<dbReference type="InterPro" id="IPR025896">
    <property type="entry name" value="Spi_Prtas-inh"/>
</dbReference>
<feature type="chain" id="PRO_5018995676" evidence="7">
    <location>
        <begin position="22"/>
        <end position="961"/>
    </location>
</feature>
<comment type="caution">
    <text evidence="9">The sequence shown here is derived from an EMBL/GenBank/DDBJ whole genome shotgun (WGS) entry which is preliminary data.</text>
</comment>
<dbReference type="OrthoDB" id="2235251at2"/>
<evidence type="ECO:0000256" key="5">
    <source>
        <dbReference type="ARBA" id="ARBA00022807"/>
    </source>
</evidence>
<dbReference type="GO" id="GO:0008234">
    <property type="term" value="F:cysteine-type peptidase activity"/>
    <property type="evidence" value="ECO:0007669"/>
    <property type="project" value="UniProtKB-KW"/>
</dbReference>
<evidence type="ECO:0000259" key="8">
    <source>
        <dbReference type="Pfam" id="PF13734"/>
    </source>
</evidence>
<gene>
    <name evidence="9" type="ORF">EHV08_06640</name>
</gene>
<dbReference type="AlphaFoldDB" id="A0A432LKX4"/>
<sequence length="961" mass="106594">MKKTLPILFLLMSMLSVSVFAKKVSQTEALQLAQRFLNANISRGAKAKLLEIPQHLNIRQSPRQGYAPYYIYNAGNGKGFVIVSGDDDVADILAYSTESSFNFENAPDNIVAWMQFYADVIENGNYETSANRRFANEPGTPVIHPLLAGTEWGQDAPFNGKCPTYKDTDGKEVNYYVGCVATAMAQIMQFHKYPEHGTGTYTYTSNVGQLTADFGSATYDWSKMPPRLEKDNADEEQNNAVATLCSHIGISVNMTYMPGGSGAYSQMVTGAMTKFFGYDKGMSYKVRDYYSTPEWIKMIKDELQAGRPVYYSASNEDGQGGHAFVCDGYDSNDFVHINWGWYGKSNGYFMVNAMNPYDLGIGANGGGFNLGQEIIVGIKPATAANKKSEWPVYGCTRLAVFSYGVTDIKYQYMTFIENNDTENFKGKVAAVLEKDGQIVKVLKEDNISIKGVDPEAKQLVTAIQYKMQDISEKVPDVADGQYRTMFAIKPEGETNYTVLRQPNCLPAYADVTVNNGKMTATIHTPEPDVTLLEQITTDGDLYAKGSGAFHLNIKNNSNDFYLGKVMLKFTSVDTPEKSYVAGEQGGVTNRIYDNSEKEITMIVNLPEEMQPGMYQVTAFEDKHEAHPFKDDVVGKTVVEVKAAATTPVIRQTKQYVWLASPSYSQEVKQGEKVLASQDVRNYGIAGSVGMLMKLEKADDTMVSYPFIMSEETFKTGEARSIKYYNTVYPDPGQYKIRTYYIADGTEKAVEGTFEDCIIDVKENPELALECEQFTLPTQMQKGVKVPFSVTVKAKQNFTRKFYIRIRQLTGKGGEAIHIEFNLKMKAGETKTITKNYTPAVADGNYIIMMETLKDKNTFETVGKYTNYGKIYTIGGVSGIDESKAVDEDMQISFHDNGRNVTIGRDGEKGIAGKVEVFSLSGAKVLSVVPTSETINLPLTNGVYVLKVETGKGVVSRKFIVR</sequence>
<dbReference type="GO" id="GO:0006508">
    <property type="term" value="P:proteolysis"/>
    <property type="evidence" value="ECO:0007669"/>
    <property type="project" value="UniProtKB-KW"/>
</dbReference>
<dbReference type="Pfam" id="PF13734">
    <property type="entry name" value="Inhibitor_I69"/>
    <property type="match status" value="1"/>
</dbReference>
<keyword evidence="3 7" id="KW-0732">Signal</keyword>
<evidence type="ECO:0000313" key="10">
    <source>
        <dbReference type="Proteomes" id="UP000278983"/>
    </source>
</evidence>
<dbReference type="NCBIfam" id="TIGR04183">
    <property type="entry name" value="Por_Secre_tail"/>
    <property type="match status" value="1"/>
</dbReference>
<keyword evidence="10" id="KW-1185">Reference proteome</keyword>
<feature type="domain" description="Spi protease inhibitor" evidence="8">
    <location>
        <begin position="21"/>
        <end position="119"/>
    </location>
</feature>
<evidence type="ECO:0000256" key="6">
    <source>
        <dbReference type="PIRSR" id="PIRSR600200-1"/>
    </source>
</evidence>
<organism evidence="9 10">
    <name type="scientific">Prevotella koreensis</name>
    <dbReference type="NCBI Taxonomy" id="2490854"/>
    <lineage>
        <taxon>Bacteria</taxon>
        <taxon>Pseudomonadati</taxon>
        <taxon>Bacteroidota</taxon>
        <taxon>Bacteroidia</taxon>
        <taxon>Bacteroidales</taxon>
        <taxon>Prevotellaceae</taxon>
        <taxon>Prevotella</taxon>
    </lineage>
</organism>
<reference evidence="9 10" key="1">
    <citation type="submission" date="2018-12" db="EMBL/GenBank/DDBJ databases">
        <title>Genome sequencing of Prevotella sp. KCOM 3155 (= JS262).</title>
        <authorList>
            <person name="Kook J.-K."/>
            <person name="Park S.-N."/>
            <person name="Lim Y.K."/>
        </authorList>
    </citation>
    <scope>NUCLEOTIDE SEQUENCE [LARGE SCALE GENOMIC DNA]</scope>
    <source>
        <strain evidence="9 10">KCOM 3155</strain>
    </source>
</reference>
<protein>
    <submittedName>
        <fullName evidence="9">T9SS type A sorting domain-containing protein</fullName>
    </submittedName>
</protein>
<dbReference type="InterPro" id="IPR038765">
    <property type="entry name" value="Papain-like_cys_pep_sf"/>
</dbReference>